<evidence type="ECO:0000256" key="5">
    <source>
        <dbReference type="ARBA" id="ARBA00022691"/>
    </source>
</evidence>
<keyword evidence="1" id="KW-0963">Cytoplasm</keyword>
<proteinExistence type="predicted"/>
<evidence type="ECO:0000256" key="3">
    <source>
        <dbReference type="ARBA" id="ARBA00022603"/>
    </source>
</evidence>
<dbReference type="RefSeq" id="WP_317384443.1">
    <property type="nucleotide sequence ID" value="NZ_CP136704.1"/>
</dbReference>
<keyword evidence="3 7" id="KW-0489">Methyltransferase</keyword>
<dbReference type="SUPFAM" id="SSF53335">
    <property type="entry name" value="S-adenosyl-L-methionine-dependent methyltransferases"/>
    <property type="match status" value="1"/>
</dbReference>
<evidence type="ECO:0000313" key="8">
    <source>
        <dbReference type="Proteomes" id="UP001302666"/>
    </source>
</evidence>
<dbReference type="PANTHER" id="PTHR47816:SF4">
    <property type="entry name" value="RIBOSOMAL RNA SMALL SUBUNIT METHYLTRANSFERASE C"/>
    <property type="match status" value="1"/>
</dbReference>
<dbReference type="EC" id="2.1.1.174" evidence="7"/>
<dbReference type="GO" id="GO:0052916">
    <property type="term" value="F:23S rRNA (guanine(1835)-N(2))-methyltransferase activity"/>
    <property type="evidence" value="ECO:0007669"/>
    <property type="project" value="UniProtKB-EC"/>
</dbReference>
<dbReference type="EMBL" id="CP136704">
    <property type="protein sequence ID" value="WOI31922.1"/>
    <property type="molecule type" value="Genomic_DNA"/>
</dbReference>
<evidence type="ECO:0000256" key="1">
    <source>
        <dbReference type="ARBA" id="ARBA00022490"/>
    </source>
</evidence>
<dbReference type="InterPro" id="IPR002052">
    <property type="entry name" value="DNA_methylase_N6_adenine_CS"/>
</dbReference>
<protein>
    <submittedName>
        <fullName evidence="7">Class I SAM-dependent methyltransferase</fullName>
        <ecNumber evidence="7">2.1.1.172</ecNumber>
        <ecNumber evidence="7">2.1.1.174</ecNumber>
    </submittedName>
</protein>
<keyword evidence="2" id="KW-0698">rRNA processing</keyword>
<keyword evidence="4 7" id="KW-0808">Transferase</keyword>
<keyword evidence="5" id="KW-0949">S-adenosyl-L-methionine</keyword>
<dbReference type="PROSITE" id="PS00092">
    <property type="entry name" value="N6_MTASE"/>
    <property type="match status" value="1"/>
</dbReference>
<accession>A0ABZ0HEA6</accession>
<evidence type="ECO:0000256" key="2">
    <source>
        <dbReference type="ARBA" id="ARBA00022552"/>
    </source>
</evidence>
<dbReference type="InterPro" id="IPR046977">
    <property type="entry name" value="RsmC/RlmG"/>
</dbReference>
<dbReference type="EC" id="2.1.1.172" evidence="7"/>
<evidence type="ECO:0000259" key="6">
    <source>
        <dbReference type="Pfam" id="PF05175"/>
    </source>
</evidence>
<reference evidence="7 8" key="1">
    <citation type="submission" date="2023-10" db="EMBL/GenBank/DDBJ databases">
        <title>Eight complete genome sequences of bacteria isolated from laboratory stock of Giant Kelp gametophytes.</title>
        <authorList>
            <person name="Tolentino B."/>
            <person name="Nuzhdin S."/>
        </authorList>
    </citation>
    <scope>NUCLEOTIDE SEQUENCE [LARGE SCALE GENOMIC DNA]</scope>
    <source>
        <strain evidence="7 8">LC.270.F.C4</strain>
    </source>
</reference>
<name>A0ABZ0HEA6_TRISK</name>
<dbReference type="Pfam" id="PF05175">
    <property type="entry name" value="MTS"/>
    <property type="match status" value="1"/>
</dbReference>
<dbReference type="Proteomes" id="UP001302666">
    <property type="component" value="Chromosome"/>
</dbReference>
<dbReference type="InterPro" id="IPR007848">
    <property type="entry name" value="Small_mtfrase_dom"/>
</dbReference>
<feature type="domain" description="Methyltransferase small" evidence="6">
    <location>
        <begin position="158"/>
        <end position="320"/>
    </location>
</feature>
<dbReference type="InterPro" id="IPR029063">
    <property type="entry name" value="SAM-dependent_MTases_sf"/>
</dbReference>
<gene>
    <name evidence="7" type="ORF">R1T40_13220</name>
</gene>
<evidence type="ECO:0000256" key="4">
    <source>
        <dbReference type="ARBA" id="ARBA00022679"/>
    </source>
</evidence>
<dbReference type="PANTHER" id="PTHR47816">
    <property type="entry name" value="RIBOSOMAL RNA SMALL SUBUNIT METHYLTRANSFERASE C"/>
    <property type="match status" value="1"/>
</dbReference>
<dbReference type="CDD" id="cd02440">
    <property type="entry name" value="AdoMet_MTases"/>
    <property type="match status" value="1"/>
</dbReference>
<evidence type="ECO:0000313" key="7">
    <source>
        <dbReference type="EMBL" id="WOI31922.1"/>
    </source>
</evidence>
<dbReference type="GO" id="GO:0052914">
    <property type="term" value="F:16S rRNA (guanine(1207)-N(2))-methyltransferase activity"/>
    <property type="evidence" value="ECO:0007669"/>
    <property type="project" value="UniProtKB-EC"/>
</dbReference>
<organism evidence="7 8">
    <name type="scientific">Tritonibacter scottomollicae</name>
    <name type="common">Epibacterium scottomollicae</name>
    <dbReference type="NCBI Taxonomy" id="483013"/>
    <lineage>
        <taxon>Bacteria</taxon>
        <taxon>Pseudomonadati</taxon>
        <taxon>Pseudomonadota</taxon>
        <taxon>Alphaproteobacteria</taxon>
        <taxon>Rhodobacterales</taxon>
        <taxon>Paracoccaceae</taxon>
        <taxon>Tritonibacter</taxon>
    </lineage>
</organism>
<dbReference type="Gene3D" id="3.40.50.150">
    <property type="entry name" value="Vaccinia Virus protein VP39"/>
    <property type="match status" value="2"/>
</dbReference>
<sequence length="328" mass="35213">MSQRLSLAVQSGDFAVPETGRIAVFHPREGHDLSALPQAQVEIIQPLKPEFDSWTSRGFACSAEGDADARYAAAVVFIPRAKPQARQLVAQAAAVTDGPILIDGLKTVGIDSMFKELKKHTTPSAALSKAHGKAFCIDGRLDLSGWIMGAQEIAEGYVTAPGVFSADAVDPASRLLAQALPAKLGKEIADLGAGWGYLAAQVLTRDSVATLHLVEADHVALACARRNIDDARAQIHWADARDWGAKGSLDAVVMNPPFHTGRAAEPSLGQAFIANAARLLKPSGQLWLVANRHLPYETTMDELFATVEEVTGDNRFKILRAARPRRSR</sequence>
<keyword evidence="8" id="KW-1185">Reference proteome</keyword>